<reference evidence="6" key="2">
    <citation type="journal article" date="2021" name="PeerJ">
        <title>Extensive microbial diversity within the chicken gut microbiome revealed by metagenomics and culture.</title>
        <authorList>
            <person name="Gilroy R."/>
            <person name="Ravi A."/>
            <person name="Getino M."/>
            <person name="Pursley I."/>
            <person name="Horton D.L."/>
            <person name="Alikhan N.F."/>
            <person name="Baker D."/>
            <person name="Gharbi K."/>
            <person name="Hall N."/>
            <person name="Watson M."/>
            <person name="Adriaenssens E.M."/>
            <person name="Foster-Nyarko E."/>
            <person name="Jarju S."/>
            <person name="Secka A."/>
            <person name="Antonio M."/>
            <person name="Oren A."/>
            <person name="Chaudhuri R.R."/>
            <person name="La Ragione R."/>
            <person name="Hildebrand F."/>
            <person name="Pallen M.J."/>
        </authorList>
    </citation>
    <scope>NUCLEOTIDE SEQUENCE</scope>
    <source>
        <strain evidence="6">ChiHile30-977</strain>
    </source>
</reference>
<dbReference type="InterPro" id="IPR004114">
    <property type="entry name" value="THUMP_dom"/>
</dbReference>
<evidence type="ECO:0000259" key="5">
    <source>
        <dbReference type="Pfam" id="PF22020"/>
    </source>
</evidence>
<dbReference type="Pfam" id="PF22020">
    <property type="entry name" value="RlmL_1st"/>
    <property type="match status" value="1"/>
</dbReference>
<dbReference type="PANTHER" id="PTHR47313">
    <property type="entry name" value="RIBOSOMAL RNA LARGE SUBUNIT METHYLTRANSFERASE K/L"/>
    <property type="match status" value="1"/>
</dbReference>
<gene>
    <name evidence="6" type="ORF">IAA66_06125</name>
</gene>
<organism evidence="6 7">
    <name type="scientific">Candidatus Avichristensenella intestinipullorum</name>
    <dbReference type="NCBI Taxonomy" id="2840693"/>
    <lineage>
        <taxon>Bacteria</taxon>
        <taxon>Bacillati</taxon>
        <taxon>Bacillota</taxon>
        <taxon>Clostridia</taxon>
        <taxon>Candidatus Avichristensenella</taxon>
    </lineage>
</organism>
<sequence length="373" mass="41228">MHEYIATAPFGLEGVVAQELRQLGFADVRAQEGGARFAADEEGAFYANLWLRCADRVLLEVGRFPATSFEELFEGVRALPWEAYLPQDAAFPVSGHCARSRLMSVSDCQAIAKKAIVERLRDKRRVRTLPETGETYAVQVALHRDMAALTLNTSGAGLSRRGYRTWNGEAPLRETLAAAMVRLSPWRPGEALHDPLCGTGTLLIEAAFVAARRAPGLAREFACEQWRWMPRARMRALREEARAAFMPENVRDISGGDIDADALKLAVRHLAQAGLAGRVPLRRQDVRTARLSSGGVVLTNPPYGQRLSDRVGCDEVARALRALQRESGRALCVLSGYGGFERAFGRRADRRRRLYNGRLECELMTFYPGPSGG</sequence>
<dbReference type="Pfam" id="PF02926">
    <property type="entry name" value="THUMP"/>
    <property type="match status" value="1"/>
</dbReference>
<feature type="domain" description="Ribosomal RNA large subunit methyltransferase K/L-like methyltransferase" evidence="3">
    <location>
        <begin position="161"/>
        <end position="363"/>
    </location>
</feature>
<dbReference type="EMBL" id="DVFI01000092">
    <property type="protein sequence ID" value="HIQ63149.1"/>
    <property type="molecule type" value="Genomic_DNA"/>
</dbReference>
<dbReference type="InterPro" id="IPR000241">
    <property type="entry name" value="RlmKL-like_Mtase"/>
</dbReference>
<dbReference type="InterPro" id="IPR053943">
    <property type="entry name" value="RlmKL-like_Mtase_CS"/>
</dbReference>
<reference evidence="6" key="1">
    <citation type="submission" date="2020-10" db="EMBL/GenBank/DDBJ databases">
        <authorList>
            <person name="Gilroy R."/>
        </authorList>
    </citation>
    <scope>NUCLEOTIDE SEQUENCE</scope>
    <source>
        <strain evidence="6">ChiHile30-977</strain>
    </source>
</reference>
<dbReference type="CDD" id="cd11715">
    <property type="entry name" value="THUMP_AdoMetMT"/>
    <property type="match status" value="1"/>
</dbReference>
<dbReference type="Gene3D" id="3.40.50.150">
    <property type="entry name" value="Vaccinia Virus protein VP39"/>
    <property type="match status" value="1"/>
</dbReference>
<keyword evidence="1 6" id="KW-0489">Methyltransferase</keyword>
<feature type="domain" description="RlmL ferredoxin-like" evidence="5">
    <location>
        <begin position="3"/>
        <end position="58"/>
    </location>
</feature>
<dbReference type="Pfam" id="PF01170">
    <property type="entry name" value="UPF0020"/>
    <property type="match status" value="1"/>
</dbReference>
<evidence type="ECO:0000256" key="2">
    <source>
        <dbReference type="ARBA" id="ARBA00022679"/>
    </source>
</evidence>
<name>A0A9D0YW38_9FIRM</name>
<accession>A0A9D0YW38</accession>
<evidence type="ECO:0000256" key="1">
    <source>
        <dbReference type="ARBA" id="ARBA00022603"/>
    </source>
</evidence>
<dbReference type="SUPFAM" id="SSF53335">
    <property type="entry name" value="S-adenosyl-L-methionine-dependent methyltransferases"/>
    <property type="match status" value="1"/>
</dbReference>
<protein>
    <submittedName>
        <fullName evidence="6">Class I SAM-dependent RNA methyltransferase</fullName>
    </submittedName>
</protein>
<dbReference type="PROSITE" id="PS00092">
    <property type="entry name" value="N6_MTASE"/>
    <property type="match status" value="1"/>
</dbReference>
<dbReference type="GO" id="GO:0003723">
    <property type="term" value="F:RNA binding"/>
    <property type="evidence" value="ECO:0007669"/>
    <property type="project" value="InterPro"/>
</dbReference>
<keyword evidence="2" id="KW-0808">Transferase</keyword>
<feature type="domain" description="THUMP" evidence="4">
    <location>
        <begin position="66"/>
        <end position="151"/>
    </location>
</feature>
<evidence type="ECO:0000259" key="3">
    <source>
        <dbReference type="Pfam" id="PF01170"/>
    </source>
</evidence>
<evidence type="ECO:0000313" key="7">
    <source>
        <dbReference type="Proteomes" id="UP000886819"/>
    </source>
</evidence>
<dbReference type="GO" id="GO:0070043">
    <property type="term" value="F:rRNA (guanine-N7-)-methyltransferase activity"/>
    <property type="evidence" value="ECO:0007669"/>
    <property type="project" value="TreeGrafter"/>
</dbReference>
<evidence type="ECO:0000259" key="4">
    <source>
        <dbReference type="Pfam" id="PF02926"/>
    </source>
</evidence>
<dbReference type="GO" id="GO:0008990">
    <property type="term" value="F:rRNA (guanine-N2-)-methyltransferase activity"/>
    <property type="evidence" value="ECO:0007669"/>
    <property type="project" value="TreeGrafter"/>
</dbReference>
<evidence type="ECO:0000313" key="6">
    <source>
        <dbReference type="EMBL" id="HIQ63149.1"/>
    </source>
</evidence>
<dbReference type="PROSITE" id="PS01261">
    <property type="entry name" value="UPF0020"/>
    <property type="match status" value="1"/>
</dbReference>
<dbReference type="InterPro" id="IPR002052">
    <property type="entry name" value="DNA_methylase_N6_adenine_CS"/>
</dbReference>
<dbReference type="InterPro" id="IPR029063">
    <property type="entry name" value="SAM-dependent_MTases_sf"/>
</dbReference>
<dbReference type="Gene3D" id="3.30.2130.30">
    <property type="match status" value="1"/>
</dbReference>
<dbReference type="AlphaFoldDB" id="A0A9D0YW38"/>
<dbReference type="PANTHER" id="PTHR47313:SF1">
    <property type="entry name" value="RIBOSOMAL RNA LARGE SUBUNIT METHYLTRANSFERASE K_L"/>
    <property type="match status" value="1"/>
</dbReference>
<proteinExistence type="predicted"/>
<dbReference type="InterPro" id="IPR054170">
    <property type="entry name" value="RlmL_1st"/>
</dbReference>
<comment type="caution">
    <text evidence="6">The sequence shown here is derived from an EMBL/GenBank/DDBJ whole genome shotgun (WGS) entry which is preliminary data.</text>
</comment>
<dbReference type="Proteomes" id="UP000886819">
    <property type="component" value="Unassembled WGS sequence"/>
</dbReference>